<reference evidence="2 3" key="1">
    <citation type="submission" date="2021-07" db="EMBL/GenBank/DDBJ databases">
        <title>Alteriqipengyuania abyssalis NZ-12B nov, sp.nov isolated from deep sea sponge in pacific ocean.</title>
        <authorList>
            <person name="Tareen S."/>
            <person name="Wink J."/>
        </authorList>
    </citation>
    <scope>NUCLEOTIDE SEQUENCE [LARGE SCALE GENOMIC DNA]</scope>
    <source>
        <strain evidence="2 3">NZ-12B</strain>
    </source>
</reference>
<dbReference type="Pfam" id="PF01052">
    <property type="entry name" value="FliMN_C"/>
    <property type="match status" value="1"/>
</dbReference>
<gene>
    <name evidence="2" type="ORF">KYN89_08645</name>
</gene>
<accession>A0ABS7PH14</accession>
<dbReference type="Gene3D" id="2.30.330.10">
    <property type="entry name" value="SpoA-like"/>
    <property type="match status" value="1"/>
</dbReference>
<evidence type="ECO:0000313" key="2">
    <source>
        <dbReference type="EMBL" id="MBY8337117.1"/>
    </source>
</evidence>
<dbReference type="SUPFAM" id="SSF101801">
    <property type="entry name" value="Surface presentation of antigens (SPOA)"/>
    <property type="match status" value="1"/>
</dbReference>
<name>A0ABS7PH14_9SPHN</name>
<proteinExistence type="predicted"/>
<feature type="domain" description="Flagellar motor switch protein FliN-like C-terminal" evidence="1">
    <location>
        <begin position="226"/>
        <end position="290"/>
    </location>
</feature>
<protein>
    <submittedName>
        <fullName evidence="2">FliM/FliN family flagellar motor switch protein</fullName>
    </submittedName>
</protein>
<keyword evidence="2" id="KW-0966">Cell projection</keyword>
<dbReference type="Proteomes" id="UP000759298">
    <property type="component" value="Unassembled WGS sequence"/>
</dbReference>
<evidence type="ECO:0000259" key="1">
    <source>
        <dbReference type="Pfam" id="PF01052"/>
    </source>
</evidence>
<keyword evidence="3" id="KW-1185">Reference proteome</keyword>
<evidence type="ECO:0000313" key="3">
    <source>
        <dbReference type="Proteomes" id="UP000759298"/>
    </source>
</evidence>
<keyword evidence="2" id="KW-0282">Flagellum</keyword>
<keyword evidence="2" id="KW-0969">Cilium</keyword>
<dbReference type="RefSeq" id="WP_222824686.1">
    <property type="nucleotide sequence ID" value="NZ_JAHWXP010000002.1"/>
</dbReference>
<dbReference type="InterPro" id="IPR036429">
    <property type="entry name" value="SpoA-like_sf"/>
</dbReference>
<sequence length="298" mass="31310">MIETASSTGTRTAQHCEQLLSNSLETIDVAGDFARLGTRLARALQPRFAALFDTRKLEVELVDTASCAADALEETLGPAMHHARFALPVKGLGILASARIGALIGEFDRMLGGDGDAPEDAPALPASADRFSRQIEGEVLSACAEASGREDLAAAARGTVLREIVPSSAQAPVHLATFAVSRPDTPKFMLTIAVCETTFVQFAGEAPVGKPVRRTLGELPLDRSPLAHVEMTATATLVDMTLPLHRIAGLQVGALLPVSIHRSVPLSIADITIALGAVGALDDRVALEIHYTALAKDI</sequence>
<organism evidence="2 3">
    <name type="scientific">Alteriqipengyuania abyssalis</name>
    <dbReference type="NCBI Taxonomy" id="2860200"/>
    <lineage>
        <taxon>Bacteria</taxon>
        <taxon>Pseudomonadati</taxon>
        <taxon>Pseudomonadota</taxon>
        <taxon>Alphaproteobacteria</taxon>
        <taxon>Sphingomonadales</taxon>
        <taxon>Erythrobacteraceae</taxon>
        <taxon>Alteriqipengyuania</taxon>
    </lineage>
</organism>
<dbReference type="EMBL" id="JAHWXP010000002">
    <property type="protein sequence ID" value="MBY8337117.1"/>
    <property type="molecule type" value="Genomic_DNA"/>
</dbReference>
<comment type="caution">
    <text evidence="2">The sequence shown here is derived from an EMBL/GenBank/DDBJ whole genome shotgun (WGS) entry which is preliminary data.</text>
</comment>
<dbReference type="InterPro" id="IPR001543">
    <property type="entry name" value="FliN-like_C"/>
</dbReference>